<dbReference type="Proteomes" id="UP001194468">
    <property type="component" value="Unassembled WGS sequence"/>
</dbReference>
<dbReference type="InterPro" id="IPR040976">
    <property type="entry name" value="Pkinase_fungal"/>
</dbReference>
<protein>
    <recommendedName>
        <fullName evidence="2">Fungal-type protein kinase domain-containing protein</fullName>
    </recommendedName>
</protein>
<comment type="caution">
    <text evidence="3">The sequence shown here is derived from an EMBL/GenBank/DDBJ whole genome shotgun (WGS) entry which is preliminary data.</text>
</comment>
<evidence type="ECO:0000313" key="3">
    <source>
        <dbReference type="EMBL" id="KAF8447670.1"/>
    </source>
</evidence>
<gene>
    <name evidence="3" type="ORF">L210DRAFT_738630</name>
</gene>
<dbReference type="AlphaFoldDB" id="A0AAD4GJI9"/>
<dbReference type="PANTHER" id="PTHR38248:SF2">
    <property type="entry name" value="FUNK1 11"/>
    <property type="match status" value="1"/>
</dbReference>
<accession>A0AAD4GJI9</accession>
<reference evidence="3" key="1">
    <citation type="submission" date="2019-10" db="EMBL/GenBank/DDBJ databases">
        <authorList>
            <consortium name="DOE Joint Genome Institute"/>
            <person name="Kuo A."/>
            <person name="Miyauchi S."/>
            <person name="Kiss E."/>
            <person name="Drula E."/>
            <person name="Kohler A."/>
            <person name="Sanchez-Garcia M."/>
            <person name="Andreopoulos B."/>
            <person name="Barry K.W."/>
            <person name="Bonito G."/>
            <person name="Buee M."/>
            <person name="Carver A."/>
            <person name="Chen C."/>
            <person name="Cichocki N."/>
            <person name="Clum A."/>
            <person name="Culley D."/>
            <person name="Crous P.W."/>
            <person name="Fauchery L."/>
            <person name="Girlanda M."/>
            <person name="Hayes R."/>
            <person name="Keri Z."/>
            <person name="LaButti K."/>
            <person name="Lipzen A."/>
            <person name="Lombard V."/>
            <person name="Magnuson J."/>
            <person name="Maillard F."/>
            <person name="Morin E."/>
            <person name="Murat C."/>
            <person name="Nolan M."/>
            <person name="Ohm R."/>
            <person name="Pangilinan J."/>
            <person name="Pereira M."/>
            <person name="Perotto S."/>
            <person name="Peter M."/>
            <person name="Riley R."/>
            <person name="Sitrit Y."/>
            <person name="Stielow B."/>
            <person name="Szollosi G."/>
            <person name="Zifcakova L."/>
            <person name="Stursova M."/>
            <person name="Spatafora J.W."/>
            <person name="Tedersoo L."/>
            <person name="Vaario L.-M."/>
            <person name="Yamada A."/>
            <person name="Yan M."/>
            <person name="Wang P."/>
            <person name="Xu J."/>
            <person name="Bruns T."/>
            <person name="Baldrian P."/>
            <person name="Vilgalys R."/>
            <person name="Henrissat B."/>
            <person name="Grigoriev I.V."/>
            <person name="Hibbett D."/>
            <person name="Nagy L.G."/>
            <person name="Martin F.M."/>
        </authorList>
    </citation>
    <scope>NUCLEOTIDE SEQUENCE</scope>
    <source>
        <strain evidence="3">BED1</strain>
    </source>
</reference>
<name>A0AAD4GJI9_BOLED</name>
<dbReference type="Pfam" id="PF17667">
    <property type="entry name" value="Pkinase_fungal"/>
    <property type="match status" value="1"/>
</dbReference>
<dbReference type="PANTHER" id="PTHR38248">
    <property type="entry name" value="FUNK1 6"/>
    <property type="match status" value="1"/>
</dbReference>
<dbReference type="EMBL" id="WHUW01000004">
    <property type="protein sequence ID" value="KAF8447670.1"/>
    <property type="molecule type" value="Genomic_DNA"/>
</dbReference>
<evidence type="ECO:0000259" key="2">
    <source>
        <dbReference type="Pfam" id="PF17667"/>
    </source>
</evidence>
<organism evidence="3 4">
    <name type="scientific">Boletus edulis BED1</name>
    <dbReference type="NCBI Taxonomy" id="1328754"/>
    <lineage>
        <taxon>Eukaryota</taxon>
        <taxon>Fungi</taxon>
        <taxon>Dikarya</taxon>
        <taxon>Basidiomycota</taxon>
        <taxon>Agaricomycotina</taxon>
        <taxon>Agaricomycetes</taxon>
        <taxon>Agaricomycetidae</taxon>
        <taxon>Boletales</taxon>
        <taxon>Boletineae</taxon>
        <taxon>Boletaceae</taxon>
        <taxon>Boletoideae</taxon>
        <taxon>Boletus</taxon>
    </lineage>
</organism>
<feature type="region of interest" description="Disordered" evidence="1">
    <location>
        <begin position="121"/>
        <end position="190"/>
    </location>
</feature>
<sequence length="450" mass="50818">MVQPAFFHVNRKEIVQFHQGQRSVRKPDVVLVSATDFSLESATDAQRLNAADKPPTDNFGWCNVRAAVEFKYKHRVKGPPIAYTVERSTPGVGDVHPSQNCIDDVEERAFLATSYLLVSGSQSRSHRSKEPDSAVSQNTEVKLGKKRKVNTSERELRSQEVFGASSDQGPGSRSKRLKVENNQAGSNQADPAIQVGTYGTEMFASHAARQHVICFLIMGSDLTIWRYDRQGAIKSSKLNFIQDLSRFLVFLLAIQRFQNCHWGLHPKVDPEFGELTKPSSNSPVSTMHIDDAEKGLVDITLDHFSDRRVPHYGLNGRATDVYPATSKVLGLTEELVAKLYWGEESRMSEADILQKVYVIAETEPDVKNHVPDMLFSHKFPNSSTAAVRERLNLSTKGSRVHYCIVFRRLERITTLYGDQFLTCWWHTVKCHLALWKRGVYHRDISASNLM</sequence>
<proteinExistence type="predicted"/>
<feature type="compositionally biased region" description="Polar residues" evidence="1">
    <location>
        <begin position="180"/>
        <end position="189"/>
    </location>
</feature>
<feature type="domain" description="Fungal-type protein kinase" evidence="2">
    <location>
        <begin position="180"/>
        <end position="450"/>
    </location>
</feature>
<evidence type="ECO:0000313" key="4">
    <source>
        <dbReference type="Proteomes" id="UP001194468"/>
    </source>
</evidence>
<reference evidence="3" key="2">
    <citation type="journal article" date="2020" name="Nat. Commun.">
        <title>Large-scale genome sequencing of mycorrhizal fungi provides insights into the early evolution of symbiotic traits.</title>
        <authorList>
            <person name="Miyauchi S."/>
            <person name="Kiss E."/>
            <person name="Kuo A."/>
            <person name="Drula E."/>
            <person name="Kohler A."/>
            <person name="Sanchez-Garcia M."/>
            <person name="Morin E."/>
            <person name="Andreopoulos B."/>
            <person name="Barry K.W."/>
            <person name="Bonito G."/>
            <person name="Buee M."/>
            <person name="Carver A."/>
            <person name="Chen C."/>
            <person name="Cichocki N."/>
            <person name="Clum A."/>
            <person name="Culley D."/>
            <person name="Crous P.W."/>
            <person name="Fauchery L."/>
            <person name="Girlanda M."/>
            <person name="Hayes R.D."/>
            <person name="Keri Z."/>
            <person name="LaButti K."/>
            <person name="Lipzen A."/>
            <person name="Lombard V."/>
            <person name="Magnuson J."/>
            <person name="Maillard F."/>
            <person name="Murat C."/>
            <person name="Nolan M."/>
            <person name="Ohm R.A."/>
            <person name="Pangilinan J."/>
            <person name="Pereira M.F."/>
            <person name="Perotto S."/>
            <person name="Peter M."/>
            <person name="Pfister S."/>
            <person name="Riley R."/>
            <person name="Sitrit Y."/>
            <person name="Stielow J.B."/>
            <person name="Szollosi G."/>
            <person name="Zifcakova L."/>
            <person name="Stursova M."/>
            <person name="Spatafora J.W."/>
            <person name="Tedersoo L."/>
            <person name="Vaario L.M."/>
            <person name="Yamada A."/>
            <person name="Yan M."/>
            <person name="Wang P."/>
            <person name="Xu J."/>
            <person name="Bruns T."/>
            <person name="Baldrian P."/>
            <person name="Vilgalys R."/>
            <person name="Dunand C."/>
            <person name="Henrissat B."/>
            <person name="Grigoriev I.V."/>
            <person name="Hibbett D."/>
            <person name="Nagy L.G."/>
            <person name="Martin F.M."/>
        </authorList>
    </citation>
    <scope>NUCLEOTIDE SEQUENCE</scope>
    <source>
        <strain evidence="3">BED1</strain>
    </source>
</reference>
<evidence type="ECO:0000256" key="1">
    <source>
        <dbReference type="SAM" id="MobiDB-lite"/>
    </source>
</evidence>
<keyword evidence="4" id="KW-1185">Reference proteome</keyword>